<dbReference type="SMART" id="SM00066">
    <property type="entry name" value="GAL4"/>
    <property type="match status" value="1"/>
</dbReference>
<accession>A0A7J6JI56</accession>
<feature type="compositionally biased region" description="Basic and acidic residues" evidence="9">
    <location>
        <begin position="136"/>
        <end position="146"/>
    </location>
</feature>
<proteinExistence type="inferred from homology"/>
<dbReference type="CDD" id="cd18037">
    <property type="entry name" value="DEXSc_Pif1_like"/>
    <property type="match status" value="1"/>
</dbReference>
<reference evidence="11 12" key="1">
    <citation type="submission" date="2012-08" db="EMBL/GenBank/DDBJ databases">
        <authorList>
            <person name="Gan P.H.P."/>
            <person name="Ikeda K."/>
            <person name="Irieda H."/>
            <person name="Narusaka M."/>
            <person name="O'Connell R.J."/>
            <person name="Narusaka Y."/>
            <person name="Takano Y."/>
            <person name="Kubo Y."/>
            <person name="Shirasu K."/>
        </authorList>
    </citation>
    <scope>NUCLEOTIDE SEQUENCE [LARGE SCALE GENOMIC DNA]</scope>
    <source>
        <strain evidence="11 12">Nara gc5</strain>
    </source>
</reference>
<dbReference type="SUPFAM" id="SSF57701">
    <property type="entry name" value="Zn2/Cys6 DNA-binding domain"/>
    <property type="match status" value="1"/>
</dbReference>
<dbReference type="PANTHER" id="PTHR31313">
    <property type="entry name" value="TY1 ENHANCER ACTIVATOR"/>
    <property type="match status" value="1"/>
</dbReference>
<name>A0A7J6JI56_COLFN</name>
<evidence type="ECO:0000256" key="2">
    <source>
        <dbReference type="ARBA" id="ARBA00022723"/>
    </source>
</evidence>
<feature type="compositionally biased region" description="Acidic residues" evidence="9">
    <location>
        <begin position="179"/>
        <end position="189"/>
    </location>
</feature>
<dbReference type="Pfam" id="PF05970">
    <property type="entry name" value="PIF1"/>
    <property type="match status" value="1"/>
</dbReference>
<dbReference type="GO" id="GO:0000981">
    <property type="term" value="F:DNA-binding transcription factor activity, RNA polymerase II-specific"/>
    <property type="evidence" value="ECO:0007669"/>
    <property type="project" value="InterPro"/>
</dbReference>
<dbReference type="InterPro" id="IPR027417">
    <property type="entry name" value="P-loop_NTPase"/>
</dbReference>
<sequence length="1380" mass="154040">MVKFKPARDELVGNPRPASQQARQAAMDYINDERNPVMLDDRWAPKYYVVYNLRGPQAHGRKYGIFTNWNDTKVQTEGCKNKNTTASTFDQAMNLLVEGLALEIDDGCLLNYPPVHPSQSTVPAPAPASAPAPVKRPREEEPEPHPETSAAFFVDLHRSKKVKHEENYQSGTPQSPIMVEDDSDQEATEEGQNFHEAAIKGEGAFEDEEEAMREAEGFIPLSGYSSQTNEYIKRENDRRGGGEDPPVVEEAPELPLCPEQQHALDLAMQGHNLFITGSGGCGKSVLVKALSKAFDAQEKTVYLVAPTGQAATNINGRTTYSYAGWSTTAPAETLRTLIQEARRRSVWERIMSTDVLIIDEISMVESEFFNRLSDVLIALRREAFLRSYPNVVETQTAESVERPFGGIQVIAVGDFCQLPPVLPFSYCTEEVAYDQFGGTSTPCGKMDFDKKGNLHFCPRNREHPSFRDSEKWAFNSRTWEQCNFQYIHLTKIHRQTDERFITMLQNIRLGHTTDADLDVLLQPRQVRDGIALFSHKQKAKDHNNRELNKLPSRPEKLLSVDYPRDLGDNNDKHRFDKQLTLKAGMPVVLLANLDVENGLCNGSQGKLLRFVRTLHEHNKPKIPEEKSYKGDHYAYELACARYDQMTDYINGASGVEGFPEVIFANGQRRVIVPYCNMHDIETAMEQTPHGSRKALTGYSARTQIPLVPGWAMTIHKSQSLSLDRVIVNLEDVWDGRQTYVALSRARSLGGLKVIGNKAKMRRTLPLDPEVRKFMREVERRATTATTVATADEATCLACRAKRTKCDGNPIQCSACKYRESDCEYVHAPNNRKPPKKEYVAALQTRVKSLEAELARVRGSGEGGDLAPVADTEPRQAGDEDERMSPQSTASHGTSETMSVAMEEVTDILGRFAIGDGGELCYFGSRSNLNLLRSATIRSTSNIEMQRRGYEAAKAQVGLVVASQDLQAQLLDLFWKWQNSWQYIVCKAPFLQDLSSHPGSPFGRFCSPALFYAILALASRYTDDIRVRTDPNDPNTAGDAFAAQARVMLHYECEAPTPTTVQALALTCLREMAVDKEALGWMYCGDTQCRRGRGEKRDVVGCYVLDKLFNIGLGRPSMIQARDVTAELPNTCCVEELEPWQGASSLVSSITTAASHSITNAIYTCKLFGAMGDILDAIYTPKPNIIPCPVLSVWLTQRILQYHVIMILLHRPFLKSTDSSREFALSAAGQSDVHTVACRKAAQWVARIFRIYKNFSLRTIPISAVHCAFTAAVIFLADATSGDSELRKESLKDLETCFESLQSMSIAWGWSKRAISALQQIARRWDVKITSRVGTCVPDETAICQPDGDDEDSFSRLLSEATAQQSADSWLDLTYLNHPAE</sequence>
<dbReference type="CDD" id="cd12148">
    <property type="entry name" value="fungal_TF_MHR"/>
    <property type="match status" value="1"/>
</dbReference>
<comment type="cofactor">
    <cofactor evidence="8">
        <name>Mg(2+)</name>
        <dbReference type="ChEBI" id="CHEBI:18420"/>
    </cofactor>
</comment>
<dbReference type="GeneID" id="43616059"/>
<evidence type="ECO:0000256" key="6">
    <source>
        <dbReference type="ARBA" id="ARBA00023163"/>
    </source>
</evidence>
<dbReference type="SMART" id="SM00382">
    <property type="entry name" value="AAA"/>
    <property type="match status" value="1"/>
</dbReference>
<dbReference type="GO" id="GO:0008270">
    <property type="term" value="F:zinc ion binding"/>
    <property type="evidence" value="ECO:0007669"/>
    <property type="project" value="InterPro"/>
</dbReference>
<dbReference type="Pfam" id="PF04082">
    <property type="entry name" value="Fungal_trans"/>
    <property type="match status" value="1"/>
</dbReference>
<comment type="subcellular location">
    <subcellularLocation>
        <location evidence="1">Nucleus</location>
    </subcellularLocation>
</comment>
<dbReference type="GO" id="GO:0000723">
    <property type="term" value="P:telomere maintenance"/>
    <property type="evidence" value="ECO:0007669"/>
    <property type="project" value="InterPro"/>
</dbReference>
<dbReference type="SUPFAM" id="SSF52540">
    <property type="entry name" value="P-loop containing nucleoside triphosphate hydrolases"/>
    <property type="match status" value="2"/>
</dbReference>
<dbReference type="OrthoDB" id="432234at2759"/>
<dbReference type="InterPro" id="IPR036864">
    <property type="entry name" value="Zn2-C6_fun-type_DNA-bd_sf"/>
</dbReference>
<dbReference type="GO" id="GO:0005634">
    <property type="term" value="C:nucleus"/>
    <property type="evidence" value="ECO:0007669"/>
    <property type="project" value="UniProtKB-SubCell"/>
</dbReference>
<feature type="domain" description="Zn(2)-C6 fungal-type" evidence="10">
    <location>
        <begin position="794"/>
        <end position="824"/>
    </location>
</feature>
<keyword evidence="8" id="KW-0547">Nucleotide-binding</keyword>
<dbReference type="PROSITE" id="PS00463">
    <property type="entry name" value="ZN2_CY6_FUNGAL_1"/>
    <property type="match status" value="1"/>
</dbReference>
<feature type="region of interest" description="Disordered" evidence="9">
    <location>
        <begin position="117"/>
        <end position="190"/>
    </location>
</feature>
<keyword evidence="6" id="KW-0804">Transcription</keyword>
<comment type="catalytic activity">
    <reaction evidence="8">
        <text>ATP + H2O = ADP + phosphate + H(+)</text>
        <dbReference type="Rhea" id="RHEA:13065"/>
        <dbReference type="ChEBI" id="CHEBI:15377"/>
        <dbReference type="ChEBI" id="CHEBI:15378"/>
        <dbReference type="ChEBI" id="CHEBI:30616"/>
        <dbReference type="ChEBI" id="CHEBI:43474"/>
        <dbReference type="ChEBI" id="CHEBI:456216"/>
        <dbReference type="EC" id="5.6.2.3"/>
    </reaction>
</comment>
<dbReference type="InterPro" id="IPR003593">
    <property type="entry name" value="AAA+_ATPase"/>
</dbReference>
<evidence type="ECO:0000256" key="5">
    <source>
        <dbReference type="ARBA" id="ARBA00023125"/>
    </source>
</evidence>
<dbReference type="InterPro" id="IPR010285">
    <property type="entry name" value="DNA_helicase_pif1-like_DEAD"/>
</dbReference>
<dbReference type="EMBL" id="ANPB02000002">
    <property type="protein sequence ID" value="KAF4488924.1"/>
    <property type="molecule type" value="Genomic_DNA"/>
</dbReference>
<keyword evidence="12" id="KW-1185">Reference proteome</keyword>
<dbReference type="InterPro" id="IPR007219">
    <property type="entry name" value="XnlR_reg_dom"/>
</dbReference>
<dbReference type="GO" id="GO:0003677">
    <property type="term" value="F:DNA binding"/>
    <property type="evidence" value="ECO:0007669"/>
    <property type="project" value="UniProtKB-KW"/>
</dbReference>
<feature type="compositionally biased region" description="Polar residues" evidence="9">
    <location>
        <begin position="884"/>
        <end position="897"/>
    </location>
</feature>
<keyword evidence="3" id="KW-0862">Zinc</keyword>
<keyword evidence="7" id="KW-0539">Nucleus</keyword>
<reference evidence="11 12" key="2">
    <citation type="submission" date="2020-04" db="EMBL/GenBank/DDBJ databases">
        <title>Genome sequencing and assembly of multiple isolates from the Colletotrichum gloeosporioides species complex.</title>
        <authorList>
            <person name="Gan P."/>
            <person name="Shirasu K."/>
        </authorList>
    </citation>
    <scope>NUCLEOTIDE SEQUENCE [LARGE SCALE GENOMIC DNA]</scope>
    <source>
        <strain evidence="11 12">Nara gc5</strain>
    </source>
</reference>
<dbReference type="Proteomes" id="UP000011096">
    <property type="component" value="Unassembled WGS sequence"/>
</dbReference>
<dbReference type="InterPro" id="IPR049163">
    <property type="entry name" value="Pif1-like_2B_dom"/>
</dbReference>
<dbReference type="InterPro" id="IPR051615">
    <property type="entry name" value="Transcr_Regulatory_Elem"/>
</dbReference>
<dbReference type="InParanoid" id="A0A7J6JI56"/>
<evidence type="ECO:0000256" key="8">
    <source>
        <dbReference type="RuleBase" id="RU363044"/>
    </source>
</evidence>
<evidence type="ECO:0000313" key="11">
    <source>
        <dbReference type="EMBL" id="KAF4488924.1"/>
    </source>
</evidence>
<evidence type="ECO:0000256" key="7">
    <source>
        <dbReference type="ARBA" id="ARBA00023242"/>
    </source>
</evidence>
<keyword evidence="5" id="KW-0238">DNA-binding</keyword>
<dbReference type="GO" id="GO:0006310">
    <property type="term" value="P:DNA recombination"/>
    <property type="evidence" value="ECO:0007669"/>
    <property type="project" value="UniProtKB-KW"/>
</dbReference>
<dbReference type="GO" id="GO:0006281">
    <property type="term" value="P:DNA repair"/>
    <property type="evidence" value="ECO:0007669"/>
    <property type="project" value="UniProtKB-KW"/>
</dbReference>
<keyword evidence="4" id="KW-0805">Transcription regulation</keyword>
<keyword evidence="8" id="KW-0227">DNA damage</keyword>
<feature type="region of interest" description="Disordered" evidence="9">
    <location>
        <begin position="1"/>
        <end position="21"/>
    </location>
</feature>
<dbReference type="Gene3D" id="4.10.240.10">
    <property type="entry name" value="Zn(2)-C6 fungal-type DNA-binding domain"/>
    <property type="match status" value="1"/>
</dbReference>
<feature type="compositionally biased region" description="Basic and acidic residues" evidence="9">
    <location>
        <begin position="1"/>
        <end position="11"/>
    </location>
</feature>
<evidence type="ECO:0000256" key="9">
    <source>
        <dbReference type="SAM" id="MobiDB-lite"/>
    </source>
</evidence>
<dbReference type="CDD" id="cd00067">
    <property type="entry name" value="GAL4"/>
    <property type="match status" value="1"/>
</dbReference>
<evidence type="ECO:0000259" key="10">
    <source>
        <dbReference type="PROSITE" id="PS50048"/>
    </source>
</evidence>
<evidence type="ECO:0000256" key="1">
    <source>
        <dbReference type="ARBA" id="ARBA00004123"/>
    </source>
</evidence>
<dbReference type="GO" id="GO:0005524">
    <property type="term" value="F:ATP binding"/>
    <property type="evidence" value="ECO:0007669"/>
    <property type="project" value="UniProtKB-KW"/>
</dbReference>
<dbReference type="PANTHER" id="PTHR31313:SF83">
    <property type="entry name" value="ZN(II)2CYS6 TRANSCRIPTION FACTOR (EUROFUNG)"/>
    <property type="match status" value="1"/>
</dbReference>
<dbReference type="EC" id="5.6.2.3" evidence="8"/>
<dbReference type="PROSITE" id="PS50048">
    <property type="entry name" value="ZN2_CY6_FUNGAL_2"/>
    <property type="match status" value="1"/>
</dbReference>
<gene>
    <name evidence="11" type="primary">pif1-3</name>
    <name evidence="11" type="ORF">CGGC5_v003066</name>
</gene>
<protein>
    <recommendedName>
        <fullName evidence="8">ATP-dependent DNA helicase</fullName>
        <ecNumber evidence="8">5.6.2.3</ecNumber>
    </recommendedName>
</protein>
<dbReference type="GO" id="GO:0043139">
    <property type="term" value="F:5'-3' DNA helicase activity"/>
    <property type="evidence" value="ECO:0007669"/>
    <property type="project" value="UniProtKB-EC"/>
</dbReference>
<organism evidence="11 12">
    <name type="scientific">Colletotrichum fructicola (strain Nara gc5)</name>
    <name type="common">Anthracnose fungus</name>
    <name type="synonym">Colletotrichum gloeosporioides (strain Nara gc5)</name>
    <dbReference type="NCBI Taxonomy" id="1213859"/>
    <lineage>
        <taxon>Eukaryota</taxon>
        <taxon>Fungi</taxon>
        <taxon>Dikarya</taxon>
        <taxon>Ascomycota</taxon>
        <taxon>Pezizomycotina</taxon>
        <taxon>Sordariomycetes</taxon>
        <taxon>Hypocreomycetidae</taxon>
        <taxon>Glomerellales</taxon>
        <taxon>Glomerellaceae</taxon>
        <taxon>Colletotrichum</taxon>
        <taxon>Colletotrichum gloeosporioides species complex</taxon>
    </lineage>
</organism>
<evidence type="ECO:0000256" key="3">
    <source>
        <dbReference type="ARBA" id="ARBA00022833"/>
    </source>
</evidence>
<keyword evidence="2" id="KW-0479">Metal-binding</keyword>
<evidence type="ECO:0000256" key="4">
    <source>
        <dbReference type="ARBA" id="ARBA00023015"/>
    </source>
</evidence>
<keyword evidence="8" id="KW-0378">Hydrolase</keyword>
<dbReference type="GO" id="GO:0006351">
    <property type="term" value="P:DNA-templated transcription"/>
    <property type="evidence" value="ECO:0007669"/>
    <property type="project" value="InterPro"/>
</dbReference>
<dbReference type="GO" id="GO:0016787">
    <property type="term" value="F:hydrolase activity"/>
    <property type="evidence" value="ECO:0007669"/>
    <property type="project" value="UniProtKB-KW"/>
</dbReference>
<comment type="similarity">
    <text evidence="8">Belongs to the helicase family.</text>
</comment>
<dbReference type="Pfam" id="PF21530">
    <property type="entry name" value="Pif1_2B_dom"/>
    <property type="match status" value="1"/>
</dbReference>
<dbReference type="RefSeq" id="XP_066009442.1">
    <property type="nucleotide sequence ID" value="XM_066151069.1"/>
</dbReference>
<keyword evidence="8" id="KW-0233">DNA recombination</keyword>
<keyword evidence="8 11" id="KW-0347">Helicase</keyword>
<dbReference type="CDD" id="cd18809">
    <property type="entry name" value="SF1_C_RecD"/>
    <property type="match status" value="1"/>
</dbReference>
<dbReference type="InterPro" id="IPR001138">
    <property type="entry name" value="Zn2Cys6_DnaBD"/>
</dbReference>
<keyword evidence="8" id="KW-0234">DNA repair</keyword>
<comment type="caution">
    <text evidence="11">The sequence shown here is derived from an EMBL/GenBank/DDBJ whole genome shotgun (WGS) entry which is preliminary data.</text>
</comment>
<keyword evidence="8" id="KW-0067">ATP-binding</keyword>
<evidence type="ECO:0000313" key="12">
    <source>
        <dbReference type="Proteomes" id="UP000011096"/>
    </source>
</evidence>
<dbReference type="Gene3D" id="3.40.50.300">
    <property type="entry name" value="P-loop containing nucleotide triphosphate hydrolases"/>
    <property type="match status" value="2"/>
</dbReference>
<feature type="region of interest" description="Disordered" evidence="9">
    <location>
        <begin position="857"/>
        <end position="897"/>
    </location>
</feature>